<evidence type="ECO:0000256" key="1">
    <source>
        <dbReference type="ARBA" id="ARBA00000085"/>
    </source>
</evidence>
<keyword evidence="5" id="KW-0997">Cell inner membrane</keyword>
<keyword evidence="13" id="KW-0902">Two-component regulatory system</keyword>
<dbReference type="InterPro" id="IPR001789">
    <property type="entry name" value="Sig_transdc_resp-reg_receiver"/>
</dbReference>
<dbReference type="CDD" id="cd00082">
    <property type="entry name" value="HisKA"/>
    <property type="match status" value="1"/>
</dbReference>
<dbReference type="Pfam" id="PF02518">
    <property type="entry name" value="HATPase_c"/>
    <property type="match status" value="1"/>
</dbReference>
<dbReference type="InterPro" id="IPR011006">
    <property type="entry name" value="CheY-like_superfamily"/>
</dbReference>
<dbReference type="STRING" id="1799789.AX660_16325"/>
<keyword evidence="4" id="KW-1003">Cell membrane</keyword>
<evidence type="ECO:0000256" key="3">
    <source>
        <dbReference type="ARBA" id="ARBA00012438"/>
    </source>
</evidence>
<dbReference type="GO" id="GO:0000155">
    <property type="term" value="F:phosphorelay sensor kinase activity"/>
    <property type="evidence" value="ECO:0007669"/>
    <property type="project" value="InterPro"/>
</dbReference>
<dbReference type="InterPro" id="IPR000014">
    <property type="entry name" value="PAS"/>
</dbReference>
<dbReference type="InterPro" id="IPR035965">
    <property type="entry name" value="PAS-like_dom_sf"/>
</dbReference>
<evidence type="ECO:0000256" key="13">
    <source>
        <dbReference type="ARBA" id="ARBA00023012"/>
    </source>
</evidence>
<dbReference type="InterPro" id="IPR004358">
    <property type="entry name" value="Sig_transdc_His_kin-like_C"/>
</dbReference>
<feature type="domain" description="HPt" evidence="22">
    <location>
        <begin position="1086"/>
        <end position="1181"/>
    </location>
</feature>
<evidence type="ECO:0000256" key="10">
    <source>
        <dbReference type="ARBA" id="ARBA00022777"/>
    </source>
</evidence>
<feature type="transmembrane region" description="Helical" evidence="18">
    <location>
        <begin position="17"/>
        <end position="40"/>
    </location>
</feature>
<feature type="region of interest" description="Disordered" evidence="17">
    <location>
        <begin position="1040"/>
        <end position="1060"/>
    </location>
</feature>
<dbReference type="Pfam" id="PF00989">
    <property type="entry name" value="PAS"/>
    <property type="match status" value="1"/>
</dbReference>
<sequence>MLSLGFKLSVKQYSSGFILNFMTTSLVILLLVIFTMATVLDSKIVSRADDEITDDLNNALKVSENVLTETLTRHRKTLLFLYETPPVIGLVRAAENHGHDPVDNTSTAQWKSRLATIFTAYIKNNTDVDQLRVISFEGQGKELVRVNRDAGQISSVAEPDMQIKANEFYYSATRGLALGQFYISQIQLNREHGKLELPYRPTIRISTPIFYSDGQPFGFLIINVDASSLINELLENTPAPYFPILTTQDGYFIQHPNKKYLFSQDLASGYRWQTSYKQQPSDAFSRLTKVISLEQGSGFYFAQANIPLSGGAKQTHMNLIIGAPESVIAALMLEKRLFAYSFAIIILLILFVVIFGYQRHINRVAELSATRARFAAIVDSSKDAIVSMTHSGVVTSWNDAAMIIFGLAESQALGQQFDELALLQGTKMAPNIKRLLSSGEIEAIETSCLNKLQDVVHLSINLSKIVSKDASHNGVVALIRDVSLQKEAEEKIQQSNHMLEIKVQERTAELEIASQKALKVSSIKSDFISTVSHEMRTPLNGIIGSLNLLKRLSRTTEQQKLMDLMDSSTNILARLINDILDLSKIEAGKLEFDNQPFNPMGVLENCALTMAVKAQDKKLEFILDASGVVHTQVVGDEDRLKQILNNLLSNAIKFTQQGHVAVVAFSAERDNKVILDIAVSDTGRGIAEENKDKLFEAFSQEDSTISTDFGGTGLGLSICKRLTNMMDGDISFTSTKGKGSCFRFQVAFPLEQCKSFKPLAILTNQQLALWVDNTVLQYAVANMFVHLGASLFDVTSDTPPEHGPNRPDLIKLLVIDQANKEFSQQLRLAQTWLDTQLLDTLVILQSPFMEWDVSRNEKILVLTKPLTINELIYRFDPSASVYSVNDVDQVNGNLVANSTLYNPQLYVLLVDDNDINLEVASGYLSLISPNILRAKNGRIALDILNKTRVNGQHIHSVFMDCNMPEMDGYQCAQAIRRGEAGAAYKTVPIIAMTANAMSGEREKCLTAGMDDYMTKPIVPKVLENKIKQWTLPEFDRLTKHKKSQPLTGDRKMEETTAAPDDKKVATTQLPLAVWDQSACLVRMMNNQALLDRITQMFLVAAPEKFALLESAMTAQDFAQVHSISHSLKGLSAEVGALRFNAVMIELEASAKNQDSQAVSALKTEVTEQFNAMLKQMSAHYS</sequence>
<evidence type="ECO:0000259" key="21">
    <source>
        <dbReference type="PROSITE" id="PS50112"/>
    </source>
</evidence>
<dbReference type="SUPFAM" id="SSF55874">
    <property type="entry name" value="ATPase domain of HSP90 chaperone/DNA topoisomerase II/histidine kinase"/>
    <property type="match status" value="1"/>
</dbReference>
<evidence type="ECO:0000256" key="2">
    <source>
        <dbReference type="ARBA" id="ARBA00004429"/>
    </source>
</evidence>
<dbReference type="EC" id="2.7.13.3" evidence="3"/>
<dbReference type="PANTHER" id="PTHR43047:SF64">
    <property type="entry name" value="HISTIDINE KINASE CONTAINING CHEY-HOMOLOGOUS RECEIVER DOMAIN AND PAS DOMAIN-RELATED"/>
    <property type="match status" value="1"/>
</dbReference>
<accession>A0A136A073</accession>
<dbReference type="InterPro" id="IPR013767">
    <property type="entry name" value="PAS_fold"/>
</dbReference>
<dbReference type="Proteomes" id="UP000070299">
    <property type="component" value="Unassembled WGS sequence"/>
</dbReference>
<name>A0A136A073_9ALTE</name>
<evidence type="ECO:0000259" key="20">
    <source>
        <dbReference type="PROSITE" id="PS50110"/>
    </source>
</evidence>
<dbReference type="PANTHER" id="PTHR43047">
    <property type="entry name" value="TWO-COMPONENT HISTIDINE PROTEIN KINASE"/>
    <property type="match status" value="1"/>
</dbReference>
<dbReference type="Pfam" id="PF21623">
    <property type="entry name" value="HK_sensor_dom_bact"/>
    <property type="match status" value="1"/>
</dbReference>
<keyword evidence="9" id="KW-0547">Nucleotide-binding</keyword>
<dbReference type="Pfam" id="PF00512">
    <property type="entry name" value="HisKA"/>
    <property type="match status" value="1"/>
</dbReference>
<dbReference type="InterPro" id="IPR029151">
    <property type="entry name" value="Sensor-like_sf"/>
</dbReference>
<keyword evidence="11" id="KW-0067">ATP-binding</keyword>
<evidence type="ECO:0000256" key="6">
    <source>
        <dbReference type="ARBA" id="ARBA00022553"/>
    </source>
</evidence>
<evidence type="ECO:0000313" key="23">
    <source>
        <dbReference type="EMBL" id="KXI28646.1"/>
    </source>
</evidence>
<dbReference type="PROSITE" id="PS50109">
    <property type="entry name" value="HIS_KIN"/>
    <property type="match status" value="1"/>
</dbReference>
<dbReference type="GO" id="GO:0005886">
    <property type="term" value="C:plasma membrane"/>
    <property type="evidence" value="ECO:0007669"/>
    <property type="project" value="UniProtKB-SubCell"/>
</dbReference>
<evidence type="ECO:0000256" key="12">
    <source>
        <dbReference type="ARBA" id="ARBA00022989"/>
    </source>
</evidence>
<evidence type="ECO:0000256" key="17">
    <source>
        <dbReference type="SAM" id="MobiDB-lite"/>
    </source>
</evidence>
<dbReference type="Pfam" id="PF00072">
    <property type="entry name" value="Response_reg"/>
    <property type="match status" value="1"/>
</dbReference>
<keyword evidence="8 18" id="KW-0812">Transmembrane</keyword>
<keyword evidence="6 16" id="KW-0597">Phosphoprotein</keyword>
<evidence type="ECO:0000256" key="5">
    <source>
        <dbReference type="ARBA" id="ARBA00022519"/>
    </source>
</evidence>
<dbReference type="SMART" id="SM00387">
    <property type="entry name" value="HATPase_c"/>
    <property type="match status" value="1"/>
</dbReference>
<dbReference type="Gene3D" id="3.40.50.2300">
    <property type="match status" value="1"/>
</dbReference>
<dbReference type="SUPFAM" id="SSF55785">
    <property type="entry name" value="PYP-like sensor domain (PAS domain)"/>
    <property type="match status" value="1"/>
</dbReference>
<keyword evidence="24" id="KW-1185">Reference proteome</keyword>
<reference evidence="24" key="1">
    <citation type="submission" date="2016-02" db="EMBL/GenBank/DDBJ databases">
        <authorList>
            <person name="Schultz-Johansen M."/>
            <person name="Glaring M.A."/>
            <person name="Bech P.K."/>
            <person name="Stougaard P."/>
        </authorList>
    </citation>
    <scope>NUCLEOTIDE SEQUENCE [LARGE SCALE GENOMIC DNA]</scope>
    <source>
        <strain evidence="24">S66</strain>
    </source>
</reference>
<keyword evidence="10" id="KW-0418">Kinase</keyword>
<dbReference type="SMART" id="SM00388">
    <property type="entry name" value="HisKA"/>
    <property type="match status" value="1"/>
</dbReference>
<feature type="domain" description="Response regulatory" evidence="20">
    <location>
        <begin position="906"/>
        <end position="1030"/>
    </location>
</feature>
<dbReference type="PROSITE" id="PS50110">
    <property type="entry name" value="RESPONSE_REGULATORY"/>
    <property type="match status" value="1"/>
</dbReference>
<comment type="subcellular location">
    <subcellularLocation>
        <location evidence="2">Cell inner membrane</location>
        <topology evidence="2">Multi-pass membrane protein</topology>
    </subcellularLocation>
</comment>
<comment type="catalytic activity">
    <reaction evidence="1">
        <text>ATP + protein L-histidine = ADP + protein N-phospho-L-histidine.</text>
        <dbReference type="EC" id="2.7.13.3"/>
    </reaction>
</comment>
<feature type="transmembrane region" description="Helical" evidence="18">
    <location>
        <begin position="337"/>
        <end position="357"/>
    </location>
</feature>
<proteinExistence type="predicted"/>
<dbReference type="InterPro" id="IPR036890">
    <property type="entry name" value="HATPase_C_sf"/>
</dbReference>
<dbReference type="Gene3D" id="3.30.450.20">
    <property type="entry name" value="PAS domain"/>
    <property type="match status" value="2"/>
</dbReference>
<evidence type="ECO:0000256" key="9">
    <source>
        <dbReference type="ARBA" id="ARBA00022741"/>
    </source>
</evidence>
<evidence type="ECO:0000313" key="24">
    <source>
        <dbReference type="Proteomes" id="UP000070299"/>
    </source>
</evidence>
<dbReference type="CDD" id="cd16922">
    <property type="entry name" value="HATPase_EvgS-ArcB-TorS-like"/>
    <property type="match status" value="1"/>
</dbReference>
<evidence type="ECO:0000259" key="22">
    <source>
        <dbReference type="PROSITE" id="PS50894"/>
    </source>
</evidence>
<dbReference type="SUPFAM" id="SSF47384">
    <property type="entry name" value="Homodimeric domain of signal transducing histidine kinase"/>
    <property type="match status" value="1"/>
</dbReference>
<dbReference type="SMART" id="SM00448">
    <property type="entry name" value="REC"/>
    <property type="match status" value="1"/>
</dbReference>
<feature type="modified residue" description="Phosphohistidine" evidence="15">
    <location>
        <position position="1125"/>
    </location>
</feature>
<gene>
    <name evidence="23" type="ORF">AX660_16325</name>
</gene>
<dbReference type="Pfam" id="PF01627">
    <property type="entry name" value="Hpt"/>
    <property type="match status" value="1"/>
</dbReference>
<dbReference type="InterPro" id="IPR003661">
    <property type="entry name" value="HisK_dim/P_dom"/>
</dbReference>
<evidence type="ECO:0000256" key="14">
    <source>
        <dbReference type="ARBA" id="ARBA00023136"/>
    </source>
</evidence>
<comment type="caution">
    <text evidence="23">The sequence shown here is derived from an EMBL/GenBank/DDBJ whole genome shotgun (WGS) entry which is preliminary data.</text>
</comment>
<evidence type="ECO:0000256" key="11">
    <source>
        <dbReference type="ARBA" id="ARBA00022840"/>
    </source>
</evidence>
<dbReference type="CDD" id="cd17546">
    <property type="entry name" value="REC_hyHK_CKI1_RcsC-like"/>
    <property type="match status" value="1"/>
</dbReference>
<evidence type="ECO:0000256" key="18">
    <source>
        <dbReference type="SAM" id="Phobius"/>
    </source>
</evidence>
<dbReference type="Gene3D" id="3.30.565.10">
    <property type="entry name" value="Histidine kinase-like ATPase, C-terminal domain"/>
    <property type="match status" value="1"/>
</dbReference>
<dbReference type="FunFam" id="3.30.565.10:FF:000010">
    <property type="entry name" value="Sensor histidine kinase RcsC"/>
    <property type="match status" value="1"/>
</dbReference>
<keyword evidence="12 18" id="KW-1133">Transmembrane helix</keyword>
<dbReference type="OrthoDB" id="9810730at2"/>
<dbReference type="PROSITE" id="PS50112">
    <property type="entry name" value="PAS"/>
    <property type="match status" value="1"/>
</dbReference>
<feature type="domain" description="Histidine kinase" evidence="19">
    <location>
        <begin position="530"/>
        <end position="750"/>
    </location>
</feature>
<dbReference type="InterPro" id="IPR005467">
    <property type="entry name" value="His_kinase_dom"/>
</dbReference>
<keyword evidence="14 18" id="KW-0472">Membrane</keyword>
<feature type="compositionally biased region" description="Basic and acidic residues" evidence="17">
    <location>
        <begin position="1048"/>
        <end position="1060"/>
    </location>
</feature>
<dbReference type="SMART" id="SM00091">
    <property type="entry name" value="PAS"/>
    <property type="match status" value="1"/>
</dbReference>
<feature type="domain" description="PAS" evidence="21">
    <location>
        <begin position="370"/>
        <end position="416"/>
    </location>
</feature>
<dbReference type="InterPro" id="IPR008207">
    <property type="entry name" value="Sig_transdc_His_kin_Hpt_dom"/>
</dbReference>
<evidence type="ECO:0000259" key="19">
    <source>
        <dbReference type="PROSITE" id="PS50109"/>
    </source>
</evidence>
<dbReference type="Gene3D" id="1.20.120.160">
    <property type="entry name" value="HPT domain"/>
    <property type="match status" value="1"/>
</dbReference>
<evidence type="ECO:0000256" key="15">
    <source>
        <dbReference type="PROSITE-ProRule" id="PRU00110"/>
    </source>
</evidence>
<dbReference type="CDD" id="cd00130">
    <property type="entry name" value="PAS"/>
    <property type="match status" value="1"/>
</dbReference>
<keyword evidence="7" id="KW-0808">Transferase</keyword>
<dbReference type="Gene3D" id="1.10.287.130">
    <property type="match status" value="1"/>
</dbReference>
<dbReference type="GO" id="GO:0005524">
    <property type="term" value="F:ATP binding"/>
    <property type="evidence" value="ECO:0007669"/>
    <property type="project" value="UniProtKB-KW"/>
</dbReference>
<protein>
    <recommendedName>
        <fullName evidence="3">histidine kinase</fullName>
        <ecNumber evidence="3">2.7.13.3</ecNumber>
    </recommendedName>
</protein>
<organism evidence="23 24">
    <name type="scientific">Paraglaciecola hydrolytica</name>
    <dbReference type="NCBI Taxonomy" id="1799789"/>
    <lineage>
        <taxon>Bacteria</taxon>
        <taxon>Pseudomonadati</taxon>
        <taxon>Pseudomonadota</taxon>
        <taxon>Gammaproteobacteria</taxon>
        <taxon>Alteromonadales</taxon>
        <taxon>Alteromonadaceae</taxon>
        <taxon>Paraglaciecola</taxon>
    </lineage>
</organism>
<dbReference type="AlphaFoldDB" id="A0A136A073"/>
<dbReference type="PRINTS" id="PR00344">
    <property type="entry name" value="BCTRLSENSOR"/>
</dbReference>
<feature type="modified residue" description="4-aspartylphosphate" evidence="16">
    <location>
        <position position="960"/>
    </location>
</feature>
<evidence type="ECO:0000256" key="8">
    <source>
        <dbReference type="ARBA" id="ARBA00022692"/>
    </source>
</evidence>
<dbReference type="PROSITE" id="PS50894">
    <property type="entry name" value="HPT"/>
    <property type="match status" value="1"/>
</dbReference>
<dbReference type="InterPro" id="IPR036641">
    <property type="entry name" value="HPT_dom_sf"/>
</dbReference>
<evidence type="ECO:0000256" key="7">
    <source>
        <dbReference type="ARBA" id="ARBA00022679"/>
    </source>
</evidence>
<dbReference type="SUPFAM" id="SSF103190">
    <property type="entry name" value="Sensory domain-like"/>
    <property type="match status" value="1"/>
</dbReference>
<dbReference type="InterPro" id="IPR048760">
    <property type="entry name" value="VP0354-like_sensor_dom"/>
</dbReference>
<evidence type="ECO:0000256" key="4">
    <source>
        <dbReference type="ARBA" id="ARBA00022475"/>
    </source>
</evidence>
<dbReference type="InterPro" id="IPR003594">
    <property type="entry name" value="HATPase_dom"/>
</dbReference>
<dbReference type="NCBIfam" id="TIGR00229">
    <property type="entry name" value="sensory_box"/>
    <property type="match status" value="1"/>
</dbReference>
<dbReference type="EMBL" id="LSNE01000006">
    <property type="protein sequence ID" value="KXI28646.1"/>
    <property type="molecule type" value="Genomic_DNA"/>
</dbReference>
<dbReference type="InterPro" id="IPR036097">
    <property type="entry name" value="HisK_dim/P_sf"/>
</dbReference>
<dbReference type="SUPFAM" id="SSF52172">
    <property type="entry name" value="CheY-like"/>
    <property type="match status" value="1"/>
</dbReference>
<dbReference type="CDD" id="cd18773">
    <property type="entry name" value="PDC1_HK_sensor"/>
    <property type="match status" value="1"/>
</dbReference>
<dbReference type="SUPFAM" id="SSF47226">
    <property type="entry name" value="Histidine-containing phosphotransfer domain, HPT domain"/>
    <property type="match status" value="1"/>
</dbReference>
<dbReference type="GO" id="GO:0006355">
    <property type="term" value="P:regulation of DNA-templated transcription"/>
    <property type="evidence" value="ECO:0007669"/>
    <property type="project" value="InterPro"/>
</dbReference>
<evidence type="ECO:0000256" key="16">
    <source>
        <dbReference type="PROSITE-ProRule" id="PRU00169"/>
    </source>
</evidence>